<sequence>MNQTTPVALRPSPTDLAETFDRVMRLRPRLDVLARNPRGSQVTQIVSTVNG</sequence>
<name>A0A7Y9Z8I8_9MICO</name>
<evidence type="ECO:0000313" key="2">
    <source>
        <dbReference type="Proteomes" id="UP000547973"/>
    </source>
</evidence>
<protein>
    <submittedName>
        <fullName evidence="1">Uncharacterized protein</fullName>
    </submittedName>
</protein>
<evidence type="ECO:0000313" key="1">
    <source>
        <dbReference type="EMBL" id="NYI39918.1"/>
    </source>
</evidence>
<dbReference type="Proteomes" id="UP000547973">
    <property type="component" value="Unassembled WGS sequence"/>
</dbReference>
<organism evidence="1 2">
    <name type="scientific">Demequina lutea</name>
    <dbReference type="NCBI Taxonomy" id="431489"/>
    <lineage>
        <taxon>Bacteria</taxon>
        <taxon>Bacillati</taxon>
        <taxon>Actinomycetota</taxon>
        <taxon>Actinomycetes</taxon>
        <taxon>Micrococcales</taxon>
        <taxon>Demequinaceae</taxon>
        <taxon>Demequina</taxon>
    </lineage>
</organism>
<dbReference type="AlphaFoldDB" id="A0A7Y9Z8I8"/>
<comment type="caution">
    <text evidence="1">The sequence shown here is derived from an EMBL/GenBank/DDBJ whole genome shotgun (WGS) entry which is preliminary data.</text>
</comment>
<dbReference type="EMBL" id="JACBZO010000001">
    <property type="protein sequence ID" value="NYI39918.1"/>
    <property type="molecule type" value="Genomic_DNA"/>
</dbReference>
<proteinExistence type="predicted"/>
<keyword evidence="2" id="KW-1185">Reference proteome</keyword>
<accession>A0A7Y9Z8I8</accession>
<reference evidence="1 2" key="1">
    <citation type="submission" date="2020-07" db="EMBL/GenBank/DDBJ databases">
        <title>Sequencing the genomes of 1000 actinobacteria strains.</title>
        <authorList>
            <person name="Klenk H.-P."/>
        </authorList>
    </citation>
    <scope>NUCLEOTIDE SEQUENCE [LARGE SCALE GENOMIC DNA]</scope>
    <source>
        <strain evidence="1 2">DSM 19970</strain>
    </source>
</reference>
<gene>
    <name evidence="1" type="ORF">BKA03_000037</name>
</gene>